<evidence type="ECO:0000256" key="1">
    <source>
        <dbReference type="SAM" id="Coils"/>
    </source>
</evidence>
<reference evidence="2" key="1">
    <citation type="submission" date="2021-01" db="EMBL/GenBank/DDBJ databases">
        <authorList>
            <consortium name="Genoscope - CEA"/>
            <person name="William W."/>
        </authorList>
    </citation>
    <scope>NUCLEOTIDE SEQUENCE</scope>
</reference>
<proteinExistence type="predicted"/>
<dbReference type="OrthoDB" id="306554at2759"/>
<evidence type="ECO:0000313" key="2">
    <source>
        <dbReference type="EMBL" id="CAD8063094.1"/>
    </source>
</evidence>
<feature type="coiled-coil region" evidence="1">
    <location>
        <begin position="94"/>
        <end position="177"/>
    </location>
</feature>
<comment type="caution">
    <text evidence="2">The sequence shown here is derived from an EMBL/GenBank/DDBJ whole genome shotgun (WGS) entry which is preliminary data.</text>
</comment>
<dbReference type="EMBL" id="CAJJDN010000017">
    <property type="protein sequence ID" value="CAD8063094.1"/>
    <property type="molecule type" value="Genomic_DNA"/>
</dbReference>
<name>A0A8S1LJJ3_9CILI</name>
<keyword evidence="3" id="KW-1185">Reference proteome</keyword>
<accession>A0A8S1LJJ3</accession>
<keyword evidence="1" id="KW-0175">Coiled coil</keyword>
<dbReference type="AlphaFoldDB" id="A0A8S1LJJ3"/>
<sequence length="394" mass="45826">MQKKKSHNKLPSEIIHSNNYFIMPKSIRTTQTSSQNIQIQKFPSSNNIHDPDQIDPLENTIKHQQQLKLYKSNLELQSALHYSDINQTQLQRMNQQLLQNNIDLQGMYNKSEQENKQLQNELIIIQNRIQLKETEFKKTVETNAQNMKEIAQLKIQMQKLNQTLTKLSEENNQMKEKLEISQNFSLSSRREINQQPDCNFSGSMIYQNSRIKTNSFSTTQNHEQDLQTQIICYQNQMAEKNQLILGLQTQIKNLTDVQRQLMSPKKKHVKSSQNLNLHLNLHAISKTPIEKSKIQNETNNIVVSNLKLIDINNEQKNQDSTIQKTRQSDDIDVGPSIKSQITNLKSKQELSQIYKKISQSTIYTAGLYSSLLDYQYLSNNKLFSTSSSKDFIQH</sequence>
<protein>
    <submittedName>
        <fullName evidence="2">Uncharacterized protein</fullName>
    </submittedName>
</protein>
<dbReference type="Proteomes" id="UP000692954">
    <property type="component" value="Unassembled WGS sequence"/>
</dbReference>
<organism evidence="2 3">
    <name type="scientific">Paramecium sonneborni</name>
    <dbReference type="NCBI Taxonomy" id="65129"/>
    <lineage>
        <taxon>Eukaryota</taxon>
        <taxon>Sar</taxon>
        <taxon>Alveolata</taxon>
        <taxon>Ciliophora</taxon>
        <taxon>Intramacronucleata</taxon>
        <taxon>Oligohymenophorea</taxon>
        <taxon>Peniculida</taxon>
        <taxon>Parameciidae</taxon>
        <taxon>Paramecium</taxon>
    </lineage>
</organism>
<gene>
    <name evidence="2" type="ORF">PSON_ATCC_30995.1.T0170233</name>
</gene>
<evidence type="ECO:0000313" key="3">
    <source>
        <dbReference type="Proteomes" id="UP000692954"/>
    </source>
</evidence>